<evidence type="ECO:0000313" key="3">
    <source>
        <dbReference type="Proteomes" id="UP000019103"/>
    </source>
</evidence>
<accession>W4IR93</accession>
<reference evidence="2 3" key="1">
    <citation type="submission" date="2013-02" db="EMBL/GenBank/DDBJ databases">
        <title>The Genome Annotation of Plasmodium falciparum Palo Alto/Uganda.</title>
        <authorList>
            <consortium name="The Broad Institute Genome Sequencing Platform"/>
            <consortium name="The Broad Institute Genome Sequencing Center for Infectious Disease"/>
            <person name="Neafsey D."/>
            <person name="Hoffman S."/>
            <person name="Volkman S."/>
            <person name="Rosenthal P."/>
            <person name="Walker B."/>
            <person name="Young S.K."/>
            <person name="Zeng Q."/>
            <person name="Gargeya S."/>
            <person name="Fitzgerald M."/>
            <person name="Haas B."/>
            <person name="Abouelleil A."/>
            <person name="Allen A.W."/>
            <person name="Alvarado L."/>
            <person name="Arachchi H.M."/>
            <person name="Berlin A.M."/>
            <person name="Chapman S.B."/>
            <person name="Gainer-Dewar J."/>
            <person name="Goldberg J."/>
            <person name="Griggs A."/>
            <person name="Gujja S."/>
            <person name="Hansen M."/>
            <person name="Howarth C."/>
            <person name="Imamovic A."/>
            <person name="Ireland A."/>
            <person name="Larimer J."/>
            <person name="McCowan C."/>
            <person name="Murphy C."/>
            <person name="Pearson M."/>
            <person name="Poon T.W."/>
            <person name="Priest M."/>
            <person name="Roberts A."/>
            <person name="Saif S."/>
            <person name="Shea T."/>
            <person name="Sisk P."/>
            <person name="Sykes S."/>
            <person name="Wortman J."/>
            <person name="Nusbaum C."/>
            <person name="Birren B."/>
        </authorList>
    </citation>
    <scope>NUCLEOTIDE SEQUENCE [LARGE SCALE GENOMIC DNA]</scope>
    <source>
        <strain evidence="2 3">Palo Alto/Uganda</strain>
    </source>
</reference>
<keyword evidence="1" id="KW-1133">Transmembrane helix</keyword>
<dbReference type="AlphaFoldDB" id="W4IR93"/>
<proteinExistence type="predicted"/>
<gene>
    <name evidence="2" type="ORF">PFUGPA_05485</name>
</gene>
<dbReference type="Proteomes" id="UP000019103">
    <property type="component" value="Unassembled WGS sequence"/>
</dbReference>
<reference evidence="2 3" key="2">
    <citation type="submission" date="2013-02" db="EMBL/GenBank/DDBJ databases">
        <title>The Genome Sequence of Plasmodium falciparum Palo Alto/Uganda.</title>
        <authorList>
            <consortium name="The Broad Institute Genome Sequencing Platform"/>
            <consortium name="The Broad Institute Genome Sequencing Center for Infectious Disease"/>
            <person name="Neafsey D."/>
            <person name="Cheeseman I."/>
            <person name="Volkman S."/>
            <person name="Adams J."/>
            <person name="Walker B."/>
            <person name="Young S.K."/>
            <person name="Zeng Q."/>
            <person name="Gargeya S."/>
            <person name="Fitzgerald M."/>
            <person name="Haas B."/>
            <person name="Abouelleil A."/>
            <person name="Alvarado L."/>
            <person name="Arachchi H.M."/>
            <person name="Berlin A.M."/>
            <person name="Chapman S.B."/>
            <person name="Dewar J."/>
            <person name="Goldberg J."/>
            <person name="Griggs A."/>
            <person name="Gujja S."/>
            <person name="Hansen M."/>
            <person name="Howarth C."/>
            <person name="Imamovic A."/>
            <person name="Larimer J."/>
            <person name="McCowan C."/>
            <person name="Murphy C."/>
            <person name="Neiman D."/>
            <person name="Pearson M."/>
            <person name="Priest M."/>
            <person name="Roberts A."/>
            <person name="Saif S."/>
            <person name="Shea T."/>
            <person name="Sisk P."/>
            <person name="Sykes S."/>
            <person name="Wortman J."/>
            <person name="Nusbaum C."/>
            <person name="Birren B."/>
        </authorList>
    </citation>
    <scope>NUCLEOTIDE SEQUENCE [LARGE SCALE GENOMIC DNA]</scope>
    <source>
        <strain evidence="2 3">Palo Alto/Uganda</strain>
    </source>
</reference>
<dbReference type="EMBL" id="KI927388">
    <property type="protein sequence ID" value="ETW52478.1"/>
    <property type="molecule type" value="Genomic_DNA"/>
</dbReference>
<protein>
    <submittedName>
        <fullName evidence="2">Uncharacterized protein</fullName>
    </submittedName>
</protein>
<evidence type="ECO:0000256" key="1">
    <source>
        <dbReference type="SAM" id="Phobius"/>
    </source>
</evidence>
<keyword evidence="1" id="KW-0812">Transmembrane</keyword>
<sequence>MHIGFGTNYILYIYIFFFFIVRCL</sequence>
<evidence type="ECO:0000313" key="2">
    <source>
        <dbReference type="EMBL" id="ETW52478.1"/>
    </source>
</evidence>
<name>W4IR93_PLAFP</name>
<organism evidence="2 3">
    <name type="scientific">Plasmodium falciparum (isolate Palo Alto / Uganda)</name>
    <dbReference type="NCBI Taxonomy" id="57270"/>
    <lineage>
        <taxon>Eukaryota</taxon>
        <taxon>Sar</taxon>
        <taxon>Alveolata</taxon>
        <taxon>Apicomplexa</taxon>
        <taxon>Aconoidasida</taxon>
        <taxon>Haemosporida</taxon>
        <taxon>Plasmodiidae</taxon>
        <taxon>Plasmodium</taxon>
        <taxon>Plasmodium (Laverania)</taxon>
    </lineage>
</organism>
<feature type="transmembrane region" description="Helical" evidence="1">
    <location>
        <begin position="6"/>
        <end position="23"/>
    </location>
</feature>
<keyword evidence="1" id="KW-0472">Membrane</keyword>